<dbReference type="SUPFAM" id="SSF47323">
    <property type="entry name" value="Anticodon-binding domain of a subclass of class I aminoacyl-tRNA synthetases"/>
    <property type="match status" value="1"/>
</dbReference>
<dbReference type="PANTHER" id="PTHR42765:SF1">
    <property type="entry name" value="ISOLEUCINE--TRNA LIGASE, MITOCHONDRIAL"/>
    <property type="match status" value="1"/>
</dbReference>
<dbReference type="PANTHER" id="PTHR42765">
    <property type="entry name" value="SOLEUCYL-TRNA SYNTHETASE"/>
    <property type="match status" value="1"/>
</dbReference>
<keyword evidence="9 12" id="KW-0030">Aminoacyl-tRNA synthetase</keyword>
<evidence type="ECO:0000313" key="16">
    <source>
        <dbReference type="Proteomes" id="UP000500741"/>
    </source>
</evidence>
<dbReference type="SUPFAM" id="SSF52374">
    <property type="entry name" value="Nucleotidylyl transferase"/>
    <property type="match status" value="1"/>
</dbReference>
<dbReference type="GO" id="GO:0005524">
    <property type="term" value="F:ATP binding"/>
    <property type="evidence" value="ECO:0007669"/>
    <property type="project" value="UniProtKB-UniRule"/>
</dbReference>
<dbReference type="PRINTS" id="PR00984">
    <property type="entry name" value="TRNASYNTHILE"/>
</dbReference>
<dbReference type="Pfam" id="PF08264">
    <property type="entry name" value="Anticodon_1"/>
    <property type="match status" value="1"/>
</dbReference>
<dbReference type="SUPFAM" id="SSF50677">
    <property type="entry name" value="ValRS/IleRS/LeuRS editing domain"/>
    <property type="match status" value="1"/>
</dbReference>
<feature type="binding site" evidence="12">
    <location>
        <position position="556"/>
    </location>
    <ligand>
        <name>L-isoleucyl-5'-AMP</name>
        <dbReference type="ChEBI" id="CHEBI:178002"/>
    </ligand>
</feature>
<keyword evidence="8 12" id="KW-0648">Protein biosynthesis</keyword>
<evidence type="ECO:0000259" key="13">
    <source>
        <dbReference type="Pfam" id="PF00133"/>
    </source>
</evidence>
<reference evidence="15 16" key="1">
    <citation type="submission" date="2020-03" db="EMBL/GenBank/DDBJ databases">
        <title>Weissella sp. nov., isolated from Cybister lewisianus.</title>
        <authorList>
            <person name="Hyun D.-W."/>
            <person name="Bae J.-W."/>
        </authorList>
    </citation>
    <scope>NUCLEOTIDE SEQUENCE [LARGE SCALE GENOMIC DNA]</scope>
    <source>
        <strain evidence="15 16">HDW19</strain>
    </source>
</reference>
<dbReference type="Gene3D" id="1.10.730.20">
    <property type="match status" value="1"/>
</dbReference>
<evidence type="ECO:0000256" key="2">
    <source>
        <dbReference type="ARBA" id="ARBA00022490"/>
    </source>
</evidence>
<comment type="subunit">
    <text evidence="12">Monomer.</text>
</comment>
<dbReference type="InterPro" id="IPR023585">
    <property type="entry name" value="Ile-tRNA-ligase_type1"/>
</dbReference>
<dbReference type="Pfam" id="PF00133">
    <property type="entry name" value="tRNA-synt_1"/>
    <property type="match status" value="1"/>
</dbReference>
<dbReference type="InterPro" id="IPR033708">
    <property type="entry name" value="Anticodon_Ile_BEm"/>
</dbReference>
<evidence type="ECO:0000256" key="8">
    <source>
        <dbReference type="ARBA" id="ARBA00022917"/>
    </source>
</evidence>
<dbReference type="EMBL" id="CP049888">
    <property type="protein sequence ID" value="QIL50547.1"/>
    <property type="molecule type" value="Genomic_DNA"/>
</dbReference>
<sequence length="931" mass="106523">MKIKNTLNIGKTKFPMRGNLPVNELRREKIWADNKLYEARQKLNEGKPTFILHDGPPYANGNIHIGHAMNKISKDIIVRYKSMNGFRSPFIPGWDTHGLPIEQQLTKMGKDRKAVGPVIWRKMADEFAHKQVKKQMNDFKRLGIAADWDNPYLTLMPEFEAAQIRVFGTMAKKGYIYKGKKPVFWSWSSESALALSEIEYHDITSPTAYYAEQVKDGKGLLDNDTYFVVWTTTPWTIPGSRGISVNAEFKYSQVKPAGSNKKYIIATELLAHDAELFGWEKYEVLAEFTGKDLEYITAQHPFYEDIDLLVMLADFVTLDAGTGLVHTAPGFGEDDFYVGQKYKIEVAVPVDYQGKMTKEAGVEFEGAFYEDANEISLKKLAEQGNLLKQEDITHSYPFDWRTKKPVIYRAVPQWFASVADFRDDLLSELDNVTFSPEWGKKRLYNMLKDRGDWVISRQRVWGVPLPIFYAEDGTAILDPDVIEHVADLVAENGSTYWFEKSAQELLPVGYTNEHSPNGLFTKENDIMDVWFDSGTSHQGVLATRDNLEFPADLVLEGSDQYRGWFNSSIITSVAATGHAPYKSVLSQGFTLDANGEKMSKSIGNTIEPSEITDSMGADIIRLWVSTVDTSQDVRVSMDGFKQTSESYRKIRNTMRFLLANTSDFDPIQDQIAFNDMTPVDQYFYIRFNELVAEMKAAYDRYDFQVVNKTLMNFITVDLSAFYLDFNKDVLYVEAPKGQLRRSVQTVLYKVLVDLNRLMLPILPHTSEEIFEYLPYEEGDFAYLTEMPDIENLEYDGDLLNRWSKFMDVRSAVNKALEVARNNDLIGKPAEAAVTLYLQPEQRELIDSLGQDIRILLLVSQLQLKNIDEKTVDVDRFDEYFVLVEHADGEMSPRDRMYHLDLGQDLNFPMLSKHEAQIVRDNFPEALDEGLE</sequence>
<evidence type="ECO:0000256" key="4">
    <source>
        <dbReference type="ARBA" id="ARBA00022723"/>
    </source>
</evidence>
<keyword evidence="5 12" id="KW-0547">Nucleotide-binding</keyword>
<evidence type="ECO:0000256" key="12">
    <source>
        <dbReference type="HAMAP-Rule" id="MF_02002"/>
    </source>
</evidence>
<dbReference type="KEGG" id="wco:G7084_03980"/>
<dbReference type="GO" id="GO:0004822">
    <property type="term" value="F:isoleucine-tRNA ligase activity"/>
    <property type="evidence" value="ECO:0007669"/>
    <property type="project" value="UniProtKB-UniRule"/>
</dbReference>
<dbReference type="InterPro" id="IPR001412">
    <property type="entry name" value="aa-tRNA-synth_I_CS"/>
</dbReference>
<feature type="domain" description="Methionyl/Valyl/Leucyl/Isoleucyl-tRNA synthetase anticodon-binding" evidence="14">
    <location>
        <begin position="680"/>
        <end position="833"/>
    </location>
</feature>
<dbReference type="CDD" id="cd07960">
    <property type="entry name" value="Anticodon_Ia_Ile_BEm"/>
    <property type="match status" value="1"/>
</dbReference>
<accession>A0A6G8AZY2</accession>
<dbReference type="Proteomes" id="UP000500741">
    <property type="component" value="Chromosome"/>
</dbReference>
<dbReference type="InterPro" id="IPR050081">
    <property type="entry name" value="Ile-tRNA_ligase"/>
</dbReference>
<dbReference type="AlphaFoldDB" id="A0A6G8AZY2"/>
<comment type="domain">
    <text evidence="12">IleRS has two distinct active sites: one for aminoacylation and one for editing. The misactivated valine is translocated from the active site to the editing site, which sterically excludes the correctly activated isoleucine. The single editing site contains two valyl binding pockets, one specific for each substrate (Val-AMP or Val-tRNA(Ile)).</text>
</comment>
<evidence type="ECO:0000259" key="14">
    <source>
        <dbReference type="Pfam" id="PF08264"/>
    </source>
</evidence>
<dbReference type="InterPro" id="IPR002300">
    <property type="entry name" value="aa-tRNA-synth_Ia"/>
</dbReference>
<comment type="caution">
    <text evidence="12">Lacks conserved residue(s) required for the propagation of feature annotation.</text>
</comment>
<keyword evidence="6" id="KW-0862">Zinc</keyword>
<evidence type="ECO:0000256" key="7">
    <source>
        <dbReference type="ARBA" id="ARBA00022840"/>
    </source>
</evidence>
<feature type="short sequence motif" description="'HIGH' region" evidence="12">
    <location>
        <begin position="57"/>
        <end position="67"/>
    </location>
</feature>
<dbReference type="InterPro" id="IPR009080">
    <property type="entry name" value="tRNAsynth_Ia_anticodon-bd"/>
</dbReference>
<dbReference type="HAMAP" id="MF_02002">
    <property type="entry name" value="Ile_tRNA_synth_type1"/>
    <property type="match status" value="1"/>
</dbReference>
<feature type="domain" description="Aminoacyl-tRNA synthetase class Ia" evidence="13">
    <location>
        <begin position="29"/>
        <end position="636"/>
    </location>
</feature>
<comment type="similarity">
    <text evidence="1 12">Belongs to the class-I aminoacyl-tRNA synthetase family. IleS type 1 subfamily.</text>
</comment>
<keyword evidence="16" id="KW-1185">Reference proteome</keyword>
<evidence type="ECO:0000313" key="15">
    <source>
        <dbReference type="EMBL" id="QIL50547.1"/>
    </source>
</evidence>
<dbReference type="CDD" id="cd00818">
    <property type="entry name" value="IleRS_core"/>
    <property type="match status" value="1"/>
</dbReference>
<comment type="subcellular location">
    <subcellularLocation>
        <location evidence="12">Cytoplasm</location>
    </subcellularLocation>
</comment>
<evidence type="ECO:0000256" key="1">
    <source>
        <dbReference type="ARBA" id="ARBA00006887"/>
    </source>
</evidence>
<evidence type="ECO:0000256" key="6">
    <source>
        <dbReference type="ARBA" id="ARBA00022833"/>
    </source>
</evidence>
<dbReference type="GO" id="GO:0000049">
    <property type="term" value="F:tRNA binding"/>
    <property type="evidence" value="ECO:0007669"/>
    <property type="project" value="InterPro"/>
</dbReference>
<dbReference type="InterPro" id="IPR013155">
    <property type="entry name" value="M/V/L/I-tRNA-synth_anticd-bd"/>
</dbReference>
<keyword evidence="2 12" id="KW-0963">Cytoplasm</keyword>
<dbReference type="GO" id="GO:0046872">
    <property type="term" value="F:metal ion binding"/>
    <property type="evidence" value="ECO:0007669"/>
    <property type="project" value="UniProtKB-KW"/>
</dbReference>
<dbReference type="PROSITE" id="PS00178">
    <property type="entry name" value="AA_TRNA_LIGASE_I"/>
    <property type="match status" value="1"/>
</dbReference>
<organism evidence="15 16">
    <name type="scientific">Weissella coleopterorum</name>
    <dbReference type="NCBI Taxonomy" id="2714949"/>
    <lineage>
        <taxon>Bacteria</taxon>
        <taxon>Bacillati</taxon>
        <taxon>Bacillota</taxon>
        <taxon>Bacilli</taxon>
        <taxon>Lactobacillales</taxon>
        <taxon>Lactobacillaceae</taxon>
        <taxon>Weissella</taxon>
    </lineage>
</organism>
<evidence type="ECO:0000256" key="9">
    <source>
        <dbReference type="ARBA" id="ARBA00023146"/>
    </source>
</evidence>
<dbReference type="Gene3D" id="3.40.50.620">
    <property type="entry name" value="HUPs"/>
    <property type="match status" value="2"/>
</dbReference>
<keyword evidence="3 12" id="KW-0436">Ligase</keyword>
<evidence type="ECO:0000256" key="5">
    <source>
        <dbReference type="ARBA" id="ARBA00022741"/>
    </source>
</evidence>
<keyword evidence="4" id="KW-0479">Metal-binding</keyword>
<dbReference type="GO" id="GO:0006428">
    <property type="term" value="P:isoleucyl-tRNA aminoacylation"/>
    <property type="evidence" value="ECO:0007669"/>
    <property type="project" value="UniProtKB-UniRule"/>
</dbReference>
<name>A0A6G8AZY2_9LACO</name>
<comment type="function">
    <text evidence="10 12">Catalyzes the attachment of isoleucine to tRNA(Ile). As IleRS can inadvertently accommodate and process structurally similar amino acids such as valine, to avoid such errors it has two additional distinct tRNA(Ile)-dependent editing activities. One activity is designated as 'pretransfer' editing and involves the hydrolysis of activated Val-AMP. The other activity is designated 'posttransfer' editing and involves deacylation of mischarged Val-tRNA(Ile).</text>
</comment>
<dbReference type="FunFam" id="3.40.50.620:FF:000152">
    <property type="entry name" value="Isoleucine--tRNA ligase"/>
    <property type="match status" value="1"/>
</dbReference>
<dbReference type="Gene3D" id="1.10.10.830">
    <property type="entry name" value="Ile-tRNA synthetase CP2 domain-like"/>
    <property type="match status" value="1"/>
</dbReference>
<dbReference type="GO" id="GO:0002161">
    <property type="term" value="F:aminoacyl-tRNA deacylase activity"/>
    <property type="evidence" value="ECO:0007669"/>
    <property type="project" value="InterPro"/>
</dbReference>
<dbReference type="NCBIfam" id="TIGR00392">
    <property type="entry name" value="ileS"/>
    <property type="match status" value="1"/>
</dbReference>
<comment type="catalytic activity">
    <reaction evidence="11 12">
        <text>tRNA(Ile) + L-isoleucine + ATP = L-isoleucyl-tRNA(Ile) + AMP + diphosphate</text>
        <dbReference type="Rhea" id="RHEA:11060"/>
        <dbReference type="Rhea" id="RHEA-COMP:9666"/>
        <dbReference type="Rhea" id="RHEA-COMP:9695"/>
        <dbReference type="ChEBI" id="CHEBI:30616"/>
        <dbReference type="ChEBI" id="CHEBI:33019"/>
        <dbReference type="ChEBI" id="CHEBI:58045"/>
        <dbReference type="ChEBI" id="CHEBI:78442"/>
        <dbReference type="ChEBI" id="CHEBI:78528"/>
        <dbReference type="ChEBI" id="CHEBI:456215"/>
        <dbReference type="EC" id="6.1.1.5"/>
    </reaction>
</comment>
<keyword evidence="7 12" id="KW-0067">ATP-binding</keyword>
<dbReference type="InterPro" id="IPR009008">
    <property type="entry name" value="Val/Leu/Ile-tRNA-synth_edit"/>
</dbReference>
<proteinExistence type="inferred from homology"/>
<feature type="short sequence motif" description="'KMSKS' region" evidence="12">
    <location>
        <begin position="597"/>
        <end position="601"/>
    </location>
</feature>
<dbReference type="InterPro" id="IPR014729">
    <property type="entry name" value="Rossmann-like_a/b/a_fold"/>
</dbReference>
<dbReference type="InterPro" id="IPR002301">
    <property type="entry name" value="Ile-tRNA-ligase"/>
</dbReference>
<dbReference type="RefSeq" id="WP_166010261.1">
    <property type="nucleotide sequence ID" value="NZ_CP049888.1"/>
</dbReference>
<evidence type="ECO:0000256" key="11">
    <source>
        <dbReference type="ARBA" id="ARBA00048359"/>
    </source>
</evidence>
<feature type="binding site" evidence="12">
    <location>
        <position position="600"/>
    </location>
    <ligand>
        <name>ATP</name>
        <dbReference type="ChEBI" id="CHEBI:30616"/>
    </ligand>
</feature>
<dbReference type="GO" id="GO:0005829">
    <property type="term" value="C:cytosol"/>
    <property type="evidence" value="ECO:0007669"/>
    <property type="project" value="TreeGrafter"/>
</dbReference>
<dbReference type="EC" id="6.1.1.5" evidence="12"/>
<evidence type="ECO:0000256" key="3">
    <source>
        <dbReference type="ARBA" id="ARBA00022598"/>
    </source>
</evidence>
<evidence type="ECO:0000256" key="10">
    <source>
        <dbReference type="ARBA" id="ARBA00025217"/>
    </source>
</evidence>
<gene>
    <name evidence="12" type="primary">ileS</name>
    <name evidence="15" type="ORF">G7084_03980</name>
</gene>
<protein>
    <recommendedName>
        <fullName evidence="12">Isoleucine--tRNA ligase</fullName>
        <ecNumber evidence="12">6.1.1.5</ecNumber>
    </recommendedName>
    <alternativeName>
        <fullName evidence="12">Isoleucyl-tRNA synthetase</fullName>
        <shortName evidence="12">IleRS</shortName>
    </alternativeName>
</protein>